<proteinExistence type="predicted"/>
<dbReference type="PANTHER" id="PTHR31762">
    <property type="entry name" value="FAS-BINDING FACTOR-LIKE PROTEIN"/>
    <property type="match status" value="1"/>
</dbReference>
<dbReference type="InterPro" id="IPR040321">
    <property type="entry name" value="SCD2-like"/>
</dbReference>
<evidence type="ECO:0000256" key="1">
    <source>
        <dbReference type="SAM" id="MobiDB-lite"/>
    </source>
</evidence>
<protein>
    <submittedName>
        <fullName evidence="2">Uncharacterized protein</fullName>
    </submittedName>
</protein>
<dbReference type="AlphaFoldDB" id="A0AAQ3S7K0"/>
<dbReference type="GO" id="GO:0000911">
    <property type="term" value="P:cytokinesis by cell plate formation"/>
    <property type="evidence" value="ECO:0007669"/>
    <property type="project" value="InterPro"/>
</dbReference>
<dbReference type="EMBL" id="CP144699">
    <property type="protein sequence ID" value="WVZ18619.1"/>
    <property type="molecule type" value="Genomic_DNA"/>
</dbReference>
<dbReference type="Proteomes" id="UP001374535">
    <property type="component" value="Chromosome 2"/>
</dbReference>
<keyword evidence="3" id="KW-1185">Reference proteome</keyword>
<feature type="region of interest" description="Disordered" evidence="1">
    <location>
        <begin position="312"/>
        <end position="336"/>
    </location>
</feature>
<organism evidence="2 3">
    <name type="scientific">Vigna mungo</name>
    <name type="common">Black gram</name>
    <name type="synonym">Phaseolus mungo</name>
    <dbReference type="NCBI Taxonomy" id="3915"/>
    <lineage>
        <taxon>Eukaryota</taxon>
        <taxon>Viridiplantae</taxon>
        <taxon>Streptophyta</taxon>
        <taxon>Embryophyta</taxon>
        <taxon>Tracheophyta</taxon>
        <taxon>Spermatophyta</taxon>
        <taxon>Magnoliopsida</taxon>
        <taxon>eudicotyledons</taxon>
        <taxon>Gunneridae</taxon>
        <taxon>Pentapetalae</taxon>
        <taxon>rosids</taxon>
        <taxon>fabids</taxon>
        <taxon>Fabales</taxon>
        <taxon>Fabaceae</taxon>
        <taxon>Papilionoideae</taxon>
        <taxon>50 kb inversion clade</taxon>
        <taxon>NPAAA clade</taxon>
        <taxon>indigoferoid/millettioid clade</taxon>
        <taxon>Phaseoleae</taxon>
        <taxon>Vigna</taxon>
    </lineage>
</organism>
<evidence type="ECO:0000313" key="2">
    <source>
        <dbReference type="EMBL" id="WVZ18619.1"/>
    </source>
</evidence>
<dbReference type="PANTHER" id="PTHR31762:SF4">
    <property type="entry name" value="COILED-COIL DOMAIN-CONTAINING PROTEIN SCD2"/>
    <property type="match status" value="1"/>
</dbReference>
<accession>A0AAQ3S7K0</accession>
<name>A0AAQ3S7K0_VIGMU</name>
<evidence type="ECO:0000313" key="3">
    <source>
        <dbReference type="Proteomes" id="UP001374535"/>
    </source>
</evidence>
<reference evidence="2 3" key="1">
    <citation type="journal article" date="2023" name="Life. Sci Alliance">
        <title>Evolutionary insights into 3D genome organization and epigenetic landscape of Vigna mungo.</title>
        <authorList>
            <person name="Junaid A."/>
            <person name="Singh B."/>
            <person name="Bhatia S."/>
        </authorList>
    </citation>
    <scope>NUCLEOTIDE SEQUENCE [LARGE SCALE GENOMIC DNA]</scope>
    <source>
        <strain evidence="2">Urdbean</strain>
    </source>
</reference>
<sequence>MMLHLYCELHELSEEEAEDVLFKESWLTYIWRRALFHGVEEDIAEERLQYWIARSRQAPTSHDAVDAIEITLFSSARLIWQIHMIPEVILVAIGMSRSLTLSNYPYQGKCYGTLCLVKRFFHLLIGVAGGVMNLVDSLILNIDSSGVMTNAVFFGTSIFIFECYHSNWRIFLLILESPPIGLASSVSTFPLIQRLSFFPLFVRFGYRGLPLFCPKGALPGIHQKMKGKKEKFPFLFTFVSVWKRSGLLSLQYCTEYKRLQGTHRSSLSLSVPNDGGRQKGVIIIAFDVLLCFRGLVELRKLSIEPQLWEASRKGIDQPHGSADANHKPATDSDASS</sequence>
<gene>
    <name evidence="2" type="ORF">V8G54_005941</name>
</gene>